<comment type="caution">
    <text evidence="7">The sequence shown here is derived from an EMBL/GenBank/DDBJ whole genome shotgun (WGS) entry which is preliminary data.</text>
</comment>
<keyword evidence="4 5" id="KW-0440">LIM domain</keyword>
<reference evidence="7" key="1">
    <citation type="submission" date="2016-10" db="EMBL/GenBank/DDBJ databases">
        <authorList>
            <person name="Benchimol M."/>
            <person name="Almeida L.G."/>
            <person name="Vasconcelos A.T."/>
            <person name="Perreira-Neves A."/>
            <person name="Rosa I.A."/>
            <person name="Tasca T."/>
            <person name="Bogo M.R."/>
            <person name="de Souza W."/>
        </authorList>
    </citation>
    <scope>NUCLEOTIDE SEQUENCE [LARGE SCALE GENOMIC DNA]</scope>
    <source>
        <strain evidence="7">K</strain>
    </source>
</reference>
<evidence type="ECO:0000313" key="8">
    <source>
        <dbReference type="Proteomes" id="UP000179807"/>
    </source>
</evidence>
<dbReference type="AlphaFoldDB" id="A0A1J4KV30"/>
<dbReference type="GeneID" id="94825913"/>
<gene>
    <name evidence="7" type="ORF">TRFO_03306</name>
</gene>
<keyword evidence="2" id="KW-0677">Repeat</keyword>
<dbReference type="SUPFAM" id="SSF57716">
    <property type="entry name" value="Glucocorticoid receptor-like (DNA-binding domain)"/>
    <property type="match status" value="2"/>
</dbReference>
<accession>A0A1J4KV30</accession>
<dbReference type="VEuPathDB" id="TrichDB:TRFO_03306"/>
<proteinExistence type="predicted"/>
<feature type="domain" description="LIM zinc-binding" evidence="6">
    <location>
        <begin position="309"/>
        <end position="367"/>
    </location>
</feature>
<evidence type="ECO:0000259" key="6">
    <source>
        <dbReference type="PROSITE" id="PS50023"/>
    </source>
</evidence>
<dbReference type="PANTHER" id="PTHR24205:SF16">
    <property type="entry name" value="GH01042P-RELATED"/>
    <property type="match status" value="1"/>
</dbReference>
<dbReference type="InterPro" id="IPR001781">
    <property type="entry name" value="Znf_LIM"/>
</dbReference>
<evidence type="ECO:0000256" key="2">
    <source>
        <dbReference type="ARBA" id="ARBA00022737"/>
    </source>
</evidence>
<dbReference type="CDD" id="cd08368">
    <property type="entry name" value="LIM"/>
    <property type="match status" value="1"/>
</dbReference>
<dbReference type="SMART" id="SM00132">
    <property type="entry name" value="LIM"/>
    <property type="match status" value="5"/>
</dbReference>
<name>A0A1J4KV30_9EUKA</name>
<dbReference type="GO" id="GO:0046872">
    <property type="term" value="F:metal ion binding"/>
    <property type="evidence" value="ECO:0007669"/>
    <property type="project" value="UniProtKB-KW"/>
</dbReference>
<keyword evidence="8" id="KW-1185">Reference proteome</keyword>
<dbReference type="Pfam" id="PF00412">
    <property type="entry name" value="LIM"/>
    <property type="match status" value="3"/>
</dbReference>
<keyword evidence="3 5" id="KW-0862">Zinc</keyword>
<dbReference type="RefSeq" id="XP_068366694.1">
    <property type="nucleotide sequence ID" value="XM_068491209.1"/>
</dbReference>
<keyword evidence="1 5" id="KW-0479">Metal-binding</keyword>
<sequence>MHLSEMLSKNDVKRFSSFIKLLFHSMKKTTSKRSTKPIACPGFVIVTKPVLTMSSMGEPWNFRKNSCIVCGGKTKLSDINIDNTFSFHKRCKDKVCCDICQRKIGKRFVIENGHILHQKCHSQIFSSRCFICGCSMEGANIYEWNGFVFHEDCFSCSFCHHKINSKESVHDINGLPVCNTCYANKEKKCLRCNESIEKSQMKKFLFNGKAFYMHDFCSVCYECSQELSRNNFVYEQNKAICRQCWVRGLSHECQECHEPVLSNNIMDYHGCWHNECIKCIKCHQSMKFTGIKIEKDQMFCDECIEGMKKHCGACGQVVDKEPIIRHQRMFHHRCFKCNVCHIQIGQNNSAYLYGKLYCSSCIPNNNH</sequence>
<dbReference type="OrthoDB" id="1112565at2759"/>
<dbReference type="Gene3D" id="2.10.110.10">
    <property type="entry name" value="Cysteine Rich Protein"/>
    <property type="match status" value="4"/>
</dbReference>
<evidence type="ECO:0000256" key="5">
    <source>
        <dbReference type="PROSITE-ProRule" id="PRU00125"/>
    </source>
</evidence>
<feature type="domain" description="LIM zinc-binding" evidence="6">
    <location>
        <begin position="127"/>
        <end position="188"/>
    </location>
</feature>
<evidence type="ECO:0000313" key="7">
    <source>
        <dbReference type="EMBL" id="OHT13558.1"/>
    </source>
</evidence>
<evidence type="ECO:0000256" key="1">
    <source>
        <dbReference type="ARBA" id="ARBA00022723"/>
    </source>
</evidence>
<dbReference type="EMBL" id="MLAK01000509">
    <property type="protein sequence ID" value="OHT13558.1"/>
    <property type="molecule type" value="Genomic_DNA"/>
</dbReference>
<organism evidence="7 8">
    <name type="scientific">Tritrichomonas foetus</name>
    <dbReference type="NCBI Taxonomy" id="1144522"/>
    <lineage>
        <taxon>Eukaryota</taxon>
        <taxon>Metamonada</taxon>
        <taxon>Parabasalia</taxon>
        <taxon>Tritrichomonadida</taxon>
        <taxon>Tritrichomonadidae</taxon>
        <taxon>Tritrichomonas</taxon>
    </lineage>
</organism>
<dbReference type="PROSITE" id="PS00478">
    <property type="entry name" value="LIM_DOMAIN_1"/>
    <property type="match status" value="2"/>
</dbReference>
<dbReference type="Proteomes" id="UP000179807">
    <property type="component" value="Unassembled WGS sequence"/>
</dbReference>
<evidence type="ECO:0000256" key="4">
    <source>
        <dbReference type="ARBA" id="ARBA00023038"/>
    </source>
</evidence>
<protein>
    <recommendedName>
        <fullName evidence="6">LIM zinc-binding domain-containing protein</fullName>
    </recommendedName>
</protein>
<dbReference type="PROSITE" id="PS50023">
    <property type="entry name" value="LIM_DOMAIN_2"/>
    <property type="match status" value="2"/>
</dbReference>
<evidence type="ECO:0000256" key="3">
    <source>
        <dbReference type="ARBA" id="ARBA00022833"/>
    </source>
</evidence>
<dbReference type="PANTHER" id="PTHR24205">
    <property type="entry name" value="FOUR AND A HALF LIM DOMAINS PROTEIN"/>
    <property type="match status" value="1"/>
</dbReference>